<evidence type="ECO:0000256" key="2">
    <source>
        <dbReference type="SAM" id="SignalP"/>
    </source>
</evidence>
<keyword evidence="2" id="KW-0732">Signal</keyword>
<feature type="signal peptide" evidence="2">
    <location>
        <begin position="1"/>
        <end position="22"/>
    </location>
</feature>
<dbReference type="PROSITE" id="PS51257">
    <property type="entry name" value="PROKAR_LIPOPROTEIN"/>
    <property type="match status" value="1"/>
</dbReference>
<evidence type="ECO:0008006" key="5">
    <source>
        <dbReference type="Google" id="ProtNLM"/>
    </source>
</evidence>
<dbReference type="EMBL" id="OANS01000001">
    <property type="protein sequence ID" value="SNX27702.1"/>
    <property type="molecule type" value="Genomic_DNA"/>
</dbReference>
<dbReference type="AlphaFoldDB" id="A0A240DXQ8"/>
<evidence type="ECO:0000313" key="4">
    <source>
        <dbReference type="Proteomes" id="UP000218069"/>
    </source>
</evidence>
<gene>
    <name evidence="3" type="ORF">SAMN06295945_0018</name>
</gene>
<organism evidence="3 4">
    <name type="scientific">Polynucleobacter meluiroseus</name>
    <dbReference type="NCBI Taxonomy" id="1938814"/>
    <lineage>
        <taxon>Bacteria</taxon>
        <taxon>Pseudomonadati</taxon>
        <taxon>Pseudomonadota</taxon>
        <taxon>Betaproteobacteria</taxon>
        <taxon>Burkholderiales</taxon>
        <taxon>Burkholderiaceae</taxon>
        <taxon>Polynucleobacter</taxon>
    </lineage>
</organism>
<feature type="chain" id="PRO_5012421604" description="Lipoprotein" evidence="2">
    <location>
        <begin position="23"/>
        <end position="51"/>
    </location>
</feature>
<protein>
    <recommendedName>
        <fullName evidence="5">Lipoprotein</fullName>
    </recommendedName>
</protein>
<dbReference type="RefSeq" id="WP_165766382.1">
    <property type="nucleotide sequence ID" value="NZ_OANS01000001.1"/>
</dbReference>
<feature type="region of interest" description="Disordered" evidence="1">
    <location>
        <begin position="32"/>
        <end position="51"/>
    </location>
</feature>
<dbReference type="Proteomes" id="UP000218069">
    <property type="component" value="Unassembled WGS sequence"/>
</dbReference>
<keyword evidence="4" id="KW-1185">Reference proteome</keyword>
<name>A0A240DXQ8_9BURK</name>
<evidence type="ECO:0000313" key="3">
    <source>
        <dbReference type="EMBL" id="SNX27702.1"/>
    </source>
</evidence>
<sequence length="51" mass="5313">MKQLLKPIALFIIVLSLGGCLASTTSPDGVNCGPSAEKPIMDRPLDCQGGR</sequence>
<accession>A0A240DXQ8</accession>
<proteinExistence type="predicted"/>
<reference evidence="4" key="1">
    <citation type="submission" date="2017-08" db="EMBL/GenBank/DDBJ databases">
        <authorList>
            <person name="Varghese N."/>
            <person name="Submissions S."/>
        </authorList>
    </citation>
    <scope>NUCLEOTIDE SEQUENCE [LARGE SCALE GENOMIC DNA]</scope>
    <source>
        <strain evidence="4">AP-Melu-1000-B4</strain>
    </source>
</reference>
<evidence type="ECO:0000256" key="1">
    <source>
        <dbReference type="SAM" id="MobiDB-lite"/>
    </source>
</evidence>